<protein>
    <recommendedName>
        <fullName evidence="3">Peptidyl-prolyl cis-trans isomerase</fullName>
        <shortName evidence="3">PPIase</shortName>
        <ecNumber evidence="3">5.2.1.8</ecNumber>
    </recommendedName>
</protein>
<accession>A0A0N1J4X1</accession>
<name>A0A0N1J4X1_LEPPY</name>
<dbReference type="PANTHER" id="PTHR11071">
    <property type="entry name" value="PEPTIDYL-PROLYL CIS-TRANS ISOMERASE"/>
    <property type="match status" value="1"/>
</dbReference>
<dbReference type="Proteomes" id="UP000037923">
    <property type="component" value="Unassembled WGS sequence"/>
</dbReference>
<dbReference type="EMBL" id="LGTL01000006">
    <property type="protein sequence ID" value="KPA81294.1"/>
    <property type="molecule type" value="Genomic_DNA"/>
</dbReference>
<dbReference type="Pfam" id="PF00160">
    <property type="entry name" value="Pro_isomerase"/>
    <property type="match status" value="1"/>
</dbReference>
<evidence type="ECO:0000259" key="4">
    <source>
        <dbReference type="PROSITE" id="PS50072"/>
    </source>
</evidence>
<dbReference type="PIRSF" id="PIRSF001467">
    <property type="entry name" value="Peptidylpro_ismrse"/>
    <property type="match status" value="1"/>
</dbReference>
<organism evidence="5 6">
    <name type="scientific">Leptomonas pyrrhocoris</name>
    <name type="common">Firebug parasite</name>
    <dbReference type="NCBI Taxonomy" id="157538"/>
    <lineage>
        <taxon>Eukaryota</taxon>
        <taxon>Discoba</taxon>
        <taxon>Euglenozoa</taxon>
        <taxon>Kinetoplastea</taxon>
        <taxon>Metakinetoplastina</taxon>
        <taxon>Trypanosomatida</taxon>
        <taxon>Trypanosomatidae</taxon>
        <taxon>Leishmaniinae</taxon>
        <taxon>Leptomonas</taxon>
    </lineage>
</organism>
<evidence type="ECO:0000256" key="2">
    <source>
        <dbReference type="ARBA" id="ARBA00023235"/>
    </source>
</evidence>
<proteinExistence type="inferred from homology"/>
<dbReference type="PRINTS" id="PR00153">
    <property type="entry name" value="CSAPPISMRASE"/>
</dbReference>
<dbReference type="GO" id="GO:0005634">
    <property type="term" value="C:nucleus"/>
    <property type="evidence" value="ECO:0007669"/>
    <property type="project" value="TreeGrafter"/>
</dbReference>
<evidence type="ECO:0000313" key="5">
    <source>
        <dbReference type="EMBL" id="KPA81294.1"/>
    </source>
</evidence>
<comment type="catalytic activity">
    <reaction evidence="3">
        <text>[protein]-peptidylproline (omega=180) = [protein]-peptidylproline (omega=0)</text>
        <dbReference type="Rhea" id="RHEA:16237"/>
        <dbReference type="Rhea" id="RHEA-COMP:10747"/>
        <dbReference type="Rhea" id="RHEA-COMP:10748"/>
        <dbReference type="ChEBI" id="CHEBI:83833"/>
        <dbReference type="ChEBI" id="CHEBI:83834"/>
        <dbReference type="EC" id="5.2.1.8"/>
    </reaction>
</comment>
<dbReference type="InterPro" id="IPR002130">
    <property type="entry name" value="Cyclophilin-type_PPIase_dom"/>
</dbReference>
<dbReference type="GO" id="GO:0003755">
    <property type="term" value="F:peptidyl-prolyl cis-trans isomerase activity"/>
    <property type="evidence" value="ECO:0007669"/>
    <property type="project" value="UniProtKB-UniRule"/>
</dbReference>
<keyword evidence="2 3" id="KW-0413">Isomerase</keyword>
<dbReference type="FunFam" id="2.40.100.10:FF:000067">
    <property type="entry name" value="Peptidyl-prolyl cis-trans isomerase"/>
    <property type="match status" value="1"/>
</dbReference>
<dbReference type="OrthoDB" id="193499at2759"/>
<comment type="function">
    <text evidence="3">PPIases accelerate the folding of proteins. It catalyzes the cis-trans isomerization of proline imidic peptide bonds in oligopeptides.</text>
</comment>
<dbReference type="Gene3D" id="2.40.100.10">
    <property type="entry name" value="Cyclophilin-like"/>
    <property type="match status" value="1"/>
</dbReference>
<dbReference type="SUPFAM" id="SSF50891">
    <property type="entry name" value="Cyclophilin-like"/>
    <property type="match status" value="1"/>
</dbReference>
<comment type="caution">
    <text evidence="5">The sequence shown here is derived from an EMBL/GenBank/DDBJ whole genome shotgun (WGS) entry which is preliminary data.</text>
</comment>
<feature type="domain" description="PPIase cyclophilin-type" evidence="4">
    <location>
        <begin position="17"/>
        <end position="199"/>
    </location>
</feature>
<reference evidence="5 6" key="1">
    <citation type="submission" date="2015-07" db="EMBL/GenBank/DDBJ databases">
        <title>High-quality genome of monoxenous trypanosomatid Leptomonas pyrrhocoris.</title>
        <authorList>
            <person name="Flegontov P."/>
            <person name="Butenko A."/>
            <person name="Firsov S."/>
            <person name="Vlcek C."/>
            <person name="Logacheva M.D."/>
            <person name="Field M."/>
            <person name="Filatov D."/>
            <person name="Flegontova O."/>
            <person name="Gerasimov E."/>
            <person name="Jackson A.P."/>
            <person name="Kelly S."/>
            <person name="Opperdoes F."/>
            <person name="O'Reilly A."/>
            <person name="Votypka J."/>
            <person name="Yurchenko V."/>
            <person name="Lukes J."/>
        </authorList>
    </citation>
    <scope>NUCLEOTIDE SEQUENCE [LARGE SCALE GENOMIC DNA]</scope>
    <source>
        <strain evidence="5">H10</strain>
    </source>
</reference>
<dbReference type="GO" id="GO:0006457">
    <property type="term" value="P:protein folding"/>
    <property type="evidence" value="ECO:0007669"/>
    <property type="project" value="TreeGrafter"/>
</dbReference>
<dbReference type="OMA" id="ENVYCVK"/>
<dbReference type="InterPro" id="IPR029000">
    <property type="entry name" value="Cyclophilin-like_dom_sf"/>
</dbReference>
<dbReference type="EC" id="5.2.1.8" evidence="3"/>
<comment type="similarity">
    <text evidence="3">Belongs to the cyclophilin-type PPIase family.</text>
</comment>
<dbReference type="GO" id="GO:0097014">
    <property type="term" value="C:ciliary plasm"/>
    <property type="evidence" value="ECO:0007669"/>
    <property type="project" value="TreeGrafter"/>
</dbReference>
<evidence type="ECO:0000256" key="3">
    <source>
        <dbReference type="RuleBase" id="RU363019"/>
    </source>
</evidence>
<dbReference type="InterPro" id="IPR024936">
    <property type="entry name" value="Cyclophilin-type_PPIase"/>
</dbReference>
<dbReference type="GeneID" id="26903990"/>
<gene>
    <name evidence="5" type="ORF">ABB37_03699</name>
</gene>
<dbReference type="VEuPathDB" id="TriTrypDB:LpyrH10_06_0690"/>
<sequence length="200" mass="21453">MLHRSTWRLASGAGNAFMDIAIGHQTPRRVSFELFTKKCPIAAENFLKLCTGENVLPQVSSVEGLAEPSFSDQFLPQLTYRNTSIHRVSKGYVVQGGDIVSGKGTHQLSIYGETFDAPEEVKASKFDKKGLLGTAVSAPHLNGSQFFILTADNAPHLNGTCICFGRVVDGWDVVEAMDAVPLTAAGTPAESILVVECGKL</sequence>
<evidence type="ECO:0000256" key="1">
    <source>
        <dbReference type="ARBA" id="ARBA00023110"/>
    </source>
</evidence>
<dbReference type="AlphaFoldDB" id="A0A0N1J4X1"/>
<keyword evidence="1 3" id="KW-0697">Rotamase</keyword>
<dbReference type="PROSITE" id="PS50072">
    <property type="entry name" value="CSA_PPIASE_2"/>
    <property type="match status" value="1"/>
</dbReference>
<dbReference type="PANTHER" id="PTHR11071:SF488">
    <property type="entry name" value="PEPTIDYL-PROLYL CIS-TRANS ISOMERASE"/>
    <property type="match status" value="1"/>
</dbReference>
<dbReference type="GO" id="GO:0016018">
    <property type="term" value="F:cyclosporin A binding"/>
    <property type="evidence" value="ECO:0007669"/>
    <property type="project" value="TreeGrafter"/>
</dbReference>
<keyword evidence="6" id="KW-1185">Reference proteome</keyword>
<evidence type="ECO:0000313" key="6">
    <source>
        <dbReference type="Proteomes" id="UP000037923"/>
    </source>
</evidence>
<dbReference type="RefSeq" id="XP_015659733.1">
    <property type="nucleotide sequence ID" value="XM_015801113.1"/>
</dbReference>